<reference evidence="2" key="1">
    <citation type="submission" date="2014-07" db="EMBL/GenBank/DDBJ databases">
        <title>Identification of a novel salt tolerance gene in wild soybean by whole-genome sequencing.</title>
        <authorList>
            <person name="Lam H.-M."/>
            <person name="Qi X."/>
            <person name="Li M.-W."/>
            <person name="Liu X."/>
            <person name="Xie M."/>
            <person name="Ni M."/>
            <person name="Xu X."/>
        </authorList>
    </citation>
    <scope>NUCLEOTIDE SEQUENCE [LARGE SCALE GENOMIC DNA]</scope>
    <source>
        <tissue evidence="2">Root</tissue>
    </source>
</reference>
<evidence type="ECO:0000256" key="1">
    <source>
        <dbReference type="SAM" id="MobiDB-lite"/>
    </source>
</evidence>
<feature type="compositionally biased region" description="Polar residues" evidence="1">
    <location>
        <begin position="33"/>
        <end position="55"/>
    </location>
</feature>
<name>A0A0B2P642_GLYSO</name>
<evidence type="ECO:0000313" key="2">
    <source>
        <dbReference type="EMBL" id="KHN04735.1"/>
    </source>
</evidence>
<dbReference type="EMBL" id="KN669031">
    <property type="protein sequence ID" value="KHN04735.1"/>
    <property type="molecule type" value="Genomic_DNA"/>
</dbReference>
<feature type="region of interest" description="Disordered" evidence="1">
    <location>
        <begin position="123"/>
        <end position="164"/>
    </location>
</feature>
<sequence>MALSRRPLPASKTRGRSFYPLVTRYPLDIDNNPRVSGGNQSTSLHGPNLNPTLQVSTTNNTDVIVKKGVRQWVNLLNRDAAPQNYHQNSNEGNGESSGLAKGQRVFGVEASDVVLAEDSFDTCGNFKNKEVEGPVSEEAASAAPHNGDTQPQHTDFDTARGNTQ</sequence>
<gene>
    <name evidence="2" type="ORF">glysoja_045597</name>
</gene>
<feature type="region of interest" description="Disordered" evidence="1">
    <location>
        <begin position="30"/>
        <end position="55"/>
    </location>
</feature>
<dbReference type="Proteomes" id="UP000053555">
    <property type="component" value="Unassembled WGS sequence"/>
</dbReference>
<proteinExistence type="predicted"/>
<dbReference type="AlphaFoldDB" id="A0A0B2P642"/>
<organism evidence="2">
    <name type="scientific">Glycine soja</name>
    <name type="common">Wild soybean</name>
    <dbReference type="NCBI Taxonomy" id="3848"/>
    <lineage>
        <taxon>Eukaryota</taxon>
        <taxon>Viridiplantae</taxon>
        <taxon>Streptophyta</taxon>
        <taxon>Embryophyta</taxon>
        <taxon>Tracheophyta</taxon>
        <taxon>Spermatophyta</taxon>
        <taxon>Magnoliopsida</taxon>
        <taxon>eudicotyledons</taxon>
        <taxon>Gunneridae</taxon>
        <taxon>Pentapetalae</taxon>
        <taxon>rosids</taxon>
        <taxon>fabids</taxon>
        <taxon>Fabales</taxon>
        <taxon>Fabaceae</taxon>
        <taxon>Papilionoideae</taxon>
        <taxon>50 kb inversion clade</taxon>
        <taxon>NPAAA clade</taxon>
        <taxon>indigoferoid/millettioid clade</taxon>
        <taxon>Phaseoleae</taxon>
        <taxon>Glycine</taxon>
        <taxon>Glycine subgen. Soja</taxon>
    </lineage>
</organism>
<protein>
    <submittedName>
        <fullName evidence="2">Uncharacterized protein</fullName>
    </submittedName>
</protein>
<feature type="compositionally biased region" description="Polar residues" evidence="1">
    <location>
        <begin position="84"/>
        <end position="96"/>
    </location>
</feature>
<feature type="region of interest" description="Disordered" evidence="1">
    <location>
        <begin position="80"/>
        <end position="100"/>
    </location>
</feature>
<accession>A0A0B2P642</accession>